<protein>
    <submittedName>
        <fullName evidence="3">Restriction endonuclease subunit S</fullName>
    </submittedName>
</protein>
<proteinExistence type="predicted"/>
<dbReference type="NCBIfam" id="NF047740">
    <property type="entry name" value="antiphage_MADS5"/>
    <property type="match status" value="1"/>
</dbReference>
<dbReference type="GO" id="GO:0009307">
    <property type="term" value="P:DNA restriction-modification system"/>
    <property type="evidence" value="ECO:0007669"/>
    <property type="project" value="UniProtKB-KW"/>
</dbReference>
<dbReference type="GO" id="GO:0003677">
    <property type="term" value="F:DNA binding"/>
    <property type="evidence" value="ECO:0007669"/>
    <property type="project" value="UniProtKB-KW"/>
</dbReference>
<dbReference type="Gene3D" id="3.90.220.20">
    <property type="entry name" value="DNA methylase specificity domains"/>
    <property type="match status" value="2"/>
</dbReference>
<evidence type="ECO:0000256" key="1">
    <source>
        <dbReference type="ARBA" id="ARBA00022747"/>
    </source>
</evidence>
<dbReference type="EMBL" id="CP034539">
    <property type="protein sequence ID" value="AZQ34365.1"/>
    <property type="molecule type" value="Genomic_DNA"/>
</dbReference>
<dbReference type="InterPro" id="IPR052021">
    <property type="entry name" value="Type-I_RS_S_subunit"/>
</dbReference>
<keyword evidence="1" id="KW-0680">Restriction system</keyword>
<dbReference type="REBASE" id="290633">
    <property type="entry name" value="S.SspMK45ORF13485P"/>
</dbReference>
<name>A0A3S9M598_9ACTN</name>
<evidence type="ECO:0000313" key="4">
    <source>
        <dbReference type="Proteomes" id="UP000280298"/>
    </source>
</evidence>
<dbReference type="AlphaFoldDB" id="A0A3S9M598"/>
<dbReference type="OrthoDB" id="9798929at2"/>
<dbReference type="SUPFAM" id="SSF116734">
    <property type="entry name" value="DNA methylase specificity domain"/>
    <property type="match status" value="2"/>
</dbReference>
<gene>
    <name evidence="3" type="ORF">EJ357_13470</name>
</gene>
<accession>A0A3S9M598</accession>
<dbReference type="Proteomes" id="UP000280298">
    <property type="component" value="Chromosome"/>
</dbReference>
<reference evidence="3 4" key="1">
    <citation type="journal article" date="2019" name="Int. J. Syst. Evol. Microbiol.">
        <title>Streptomyces cyaneochromogenes sp. nov., a blue pigment-producing actinomycete from manganese-contaminated soil.</title>
        <authorList>
            <person name="Tang X."/>
            <person name="Zhao J."/>
            <person name="Li K."/>
            <person name="Chen Z."/>
            <person name="Sun Y."/>
            <person name="Gao J."/>
        </authorList>
    </citation>
    <scope>NUCLEOTIDE SEQUENCE [LARGE SCALE GENOMIC DNA]</scope>
    <source>
        <strain evidence="3 4">MK-45</strain>
    </source>
</reference>
<keyword evidence="4" id="KW-1185">Reference proteome</keyword>
<evidence type="ECO:0000256" key="2">
    <source>
        <dbReference type="ARBA" id="ARBA00023125"/>
    </source>
</evidence>
<dbReference type="RefSeq" id="WP_126391844.1">
    <property type="nucleotide sequence ID" value="NZ_CP034539.1"/>
</dbReference>
<dbReference type="KEGG" id="scya:EJ357_13470"/>
<dbReference type="PANTHER" id="PTHR30408">
    <property type="entry name" value="TYPE-1 RESTRICTION ENZYME ECOKI SPECIFICITY PROTEIN"/>
    <property type="match status" value="1"/>
</dbReference>
<evidence type="ECO:0000313" key="3">
    <source>
        <dbReference type="EMBL" id="AZQ34365.1"/>
    </source>
</evidence>
<organism evidence="3 4">
    <name type="scientific">Streptomyces cyaneochromogenes</name>
    <dbReference type="NCBI Taxonomy" id="2496836"/>
    <lineage>
        <taxon>Bacteria</taxon>
        <taxon>Bacillati</taxon>
        <taxon>Actinomycetota</taxon>
        <taxon>Actinomycetes</taxon>
        <taxon>Kitasatosporales</taxon>
        <taxon>Streptomycetaceae</taxon>
        <taxon>Streptomyces</taxon>
    </lineage>
</organism>
<keyword evidence="3" id="KW-0540">Nuclease</keyword>
<keyword evidence="2" id="KW-0238">DNA-binding</keyword>
<dbReference type="GO" id="GO:0004519">
    <property type="term" value="F:endonuclease activity"/>
    <property type="evidence" value="ECO:0007669"/>
    <property type="project" value="UniProtKB-KW"/>
</dbReference>
<keyword evidence="3" id="KW-0378">Hydrolase</keyword>
<sequence length="476" mass="52981">MKIASKDNPVRLSWLREQGLRMDAAPYLSGAFEGRKLLERLPLHKDRLGELTAGHDGGIFNGPKFSRVYVTNPDHAVPFLGSTDMMEADFTHLPLLSRSKVAAKFPYLEIEPGMTLISCSGTIGRMAYVRKDMAGIWSSQHVMKVQPDPGRIPSGYLNTFLRSRFGVPIVASQAYGAIIQHIEPHHISGLPVPRFDSALEEQIHDLVEEAATLRTESQEGVVGATEDLFKTAGLEDLLDLRWHDQPRDVGFAQRGLKPTTLRALNYQPKVQRILKRLRDETEYVTLGEICKGGQLGSGVRFKRVDAEPGHGAVCLIGQRQGFWIRPEGRWISPTQAPPGIFAEDETVMIPSQGTLGENEVFCRAIFVTGSWLDYAYTQHFLRVVSGTSDIPGAYLFAFLRSEAMFRVLRSMSTGGKQQDIHEGLRAQIPVPVLTAPDRERIAETIRAAYRKRDEADKKEDRALELLEGAVLEHSAG</sequence>
<keyword evidence="3" id="KW-0255">Endonuclease</keyword>
<dbReference type="InterPro" id="IPR044946">
    <property type="entry name" value="Restrct_endonuc_typeI_TRD_sf"/>
</dbReference>
<dbReference type="PANTHER" id="PTHR30408:SF12">
    <property type="entry name" value="TYPE I RESTRICTION ENZYME MJAVIII SPECIFICITY SUBUNIT"/>
    <property type="match status" value="1"/>
</dbReference>